<proteinExistence type="predicted"/>
<gene>
    <name evidence="3" type="ORF">D9611_008925</name>
</gene>
<organism evidence="3 4">
    <name type="scientific">Ephemerocybe angulata</name>
    <dbReference type="NCBI Taxonomy" id="980116"/>
    <lineage>
        <taxon>Eukaryota</taxon>
        <taxon>Fungi</taxon>
        <taxon>Dikarya</taxon>
        <taxon>Basidiomycota</taxon>
        <taxon>Agaricomycotina</taxon>
        <taxon>Agaricomycetes</taxon>
        <taxon>Agaricomycetidae</taxon>
        <taxon>Agaricales</taxon>
        <taxon>Agaricineae</taxon>
        <taxon>Psathyrellaceae</taxon>
        <taxon>Ephemerocybe</taxon>
    </lineage>
</organism>
<sequence length="142" mass="16467">MSSWSCFKRASGIPKFLNSHRCQSTRRFHPIYRTFQHLVYDPIVSAKSILRGPYVIVIDGLDECEDKDEITSFIDQMLDFFKGNPWIPLRILITSQVELVNLVDHTTLDDITTAFRALFELRSTIALSNAMENGRHHPNWKN</sequence>
<evidence type="ECO:0000313" key="4">
    <source>
        <dbReference type="Proteomes" id="UP000541558"/>
    </source>
</evidence>
<dbReference type="AlphaFoldDB" id="A0A8H5C0D3"/>
<dbReference type="OrthoDB" id="3061332at2759"/>
<evidence type="ECO:0000259" key="2">
    <source>
        <dbReference type="Pfam" id="PF24883"/>
    </source>
</evidence>
<accession>A0A8H5C0D3</accession>
<keyword evidence="1" id="KW-0677">Repeat</keyword>
<dbReference type="EMBL" id="JAACJK010000112">
    <property type="protein sequence ID" value="KAF5331823.1"/>
    <property type="molecule type" value="Genomic_DNA"/>
</dbReference>
<reference evidence="3 4" key="1">
    <citation type="journal article" date="2020" name="ISME J.">
        <title>Uncovering the hidden diversity of litter-decomposition mechanisms in mushroom-forming fungi.</title>
        <authorList>
            <person name="Floudas D."/>
            <person name="Bentzer J."/>
            <person name="Ahren D."/>
            <person name="Johansson T."/>
            <person name="Persson P."/>
            <person name="Tunlid A."/>
        </authorList>
    </citation>
    <scope>NUCLEOTIDE SEQUENCE [LARGE SCALE GENOMIC DNA]</scope>
    <source>
        <strain evidence="3 4">CBS 175.51</strain>
    </source>
</reference>
<evidence type="ECO:0000313" key="3">
    <source>
        <dbReference type="EMBL" id="KAF5331823.1"/>
    </source>
</evidence>
<name>A0A8H5C0D3_9AGAR</name>
<keyword evidence="4" id="KW-1185">Reference proteome</keyword>
<dbReference type="Proteomes" id="UP000541558">
    <property type="component" value="Unassembled WGS sequence"/>
</dbReference>
<protein>
    <recommendedName>
        <fullName evidence="2">Nephrocystin 3-like N-terminal domain-containing protein</fullName>
    </recommendedName>
</protein>
<feature type="domain" description="Nephrocystin 3-like N-terminal" evidence="2">
    <location>
        <begin position="32"/>
        <end position="95"/>
    </location>
</feature>
<dbReference type="InterPro" id="IPR056884">
    <property type="entry name" value="NPHP3-like_N"/>
</dbReference>
<dbReference type="Pfam" id="PF24883">
    <property type="entry name" value="NPHP3_N"/>
    <property type="match status" value="1"/>
</dbReference>
<evidence type="ECO:0000256" key="1">
    <source>
        <dbReference type="ARBA" id="ARBA00022737"/>
    </source>
</evidence>
<comment type="caution">
    <text evidence="3">The sequence shown here is derived from an EMBL/GenBank/DDBJ whole genome shotgun (WGS) entry which is preliminary data.</text>
</comment>